<feature type="region of interest" description="Disordered" evidence="1">
    <location>
        <begin position="92"/>
        <end position="115"/>
    </location>
</feature>
<dbReference type="EMBL" id="VSSQ01003873">
    <property type="protein sequence ID" value="MPM22733.1"/>
    <property type="molecule type" value="Genomic_DNA"/>
</dbReference>
<protein>
    <submittedName>
        <fullName evidence="2">Uncharacterized protein</fullName>
    </submittedName>
</protein>
<evidence type="ECO:0000313" key="2">
    <source>
        <dbReference type="EMBL" id="MPM22733.1"/>
    </source>
</evidence>
<proteinExistence type="predicted"/>
<accession>A0A644Y839</accession>
<comment type="caution">
    <text evidence="2">The sequence shown here is derived from an EMBL/GenBank/DDBJ whole genome shotgun (WGS) entry which is preliminary data.</text>
</comment>
<feature type="compositionally biased region" description="Basic and acidic residues" evidence="1">
    <location>
        <begin position="97"/>
        <end position="115"/>
    </location>
</feature>
<organism evidence="2">
    <name type="scientific">bioreactor metagenome</name>
    <dbReference type="NCBI Taxonomy" id="1076179"/>
    <lineage>
        <taxon>unclassified sequences</taxon>
        <taxon>metagenomes</taxon>
        <taxon>ecological metagenomes</taxon>
    </lineage>
</organism>
<name>A0A644Y839_9ZZZZ</name>
<gene>
    <name evidence="2" type="ORF">SDC9_69191</name>
</gene>
<dbReference type="AlphaFoldDB" id="A0A644Y839"/>
<evidence type="ECO:0000256" key="1">
    <source>
        <dbReference type="SAM" id="MobiDB-lite"/>
    </source>
</evidence>
<reference evidence="2" key="1">
    <citation type="submission" date="2019-08" db="EMBL/GenBank/DDBJ databases">
        <authorList>
            <person name="Kucharzyk K."/>
            <person name="Murdoch R.W."/>
            <person name="Higgins S."/>
            <person name="Loffler F."/>
        </authorList>
    </citation>
    <scope>NUCLEOTIDE SEQUENCE</scope>
</reference>
<sequence length="164" mass="18790">MPLKGKATPILPHRGCSLRFTLDAARPRSLRSFGMTSRGNTRSFVALLLRMTINRKRINRKRLSCRFAPQDDRALSYQGQFQGRGISFLRQSGTKGEVPRPLRGRDRCARSERQPTHPPIASLMYCTAYNGRFRSQSSFFHGAIDVRTDIFGLYFSRKAFRLFA</sequence>